<sequence>MRRLSVCCLIFGVLGMAAAGAALAVVGAPILHVSQKGRAFQPNALLVPRGASVEIVNDDGDLLHHVYVDAPDFNFDSGDLKPGSRTKVTFPVRGTFAVLCGIHPKMKLSVRVEGQ</sequence>
<feature type="signal peptide" evidence="1">
    <location>
        <begin position="1"/>
        <end position="24"/>
    </location>
</feature>
<comment type="caution">
    <text evidence="2">The sequence shown here is derived from an EMBL/GenBank/DDBJ whole genome shotgun (WGS) entry which is preliminary data.</text>
</comment>
<dbReference type="InterPro" id="IPR052721">
    <property type="entry name" value="ET_Amicyanin"/>
</dbReference>
<dbReference type="Gene3D" id="2.60.40.420">
    <property type="entry name" value="Cupredoxins - blue copper proteins"/>
    <property type="match status" value="1"/>
</dbReference>
<dbReference type="PANTHER" id="PTHR36507">
    <property type="entry name" value="BLL1555 PROTEIN"/>
    <property type="match status" value="1"/>
</dbReference>
<keyword evidence="3" id="KW-1185">Reference proteome</keyword>
<dbReference type="EMBL" id="JBEPMM010000007">
    <property type="protein sequence ID" value="MET3693178.1"/>
    <property type="molecule type" value="Genomic_DNA"/>
</dbReference>
<protein>
    <submittedName>
        <fullName evidence="2">Plastocyanin</fullName>
    </submittedName>
</protein>
<dbReference type="InterPro" id="IPR008972">
    <property type="entry name" value="Cupredoxin"/>
</dbReference>
<proteinExistence type="predicted"/>
<keyword evidence="1" id="KW-0732">Signal</keyword>
<evidence type="ECO:0000313" key="3">
    <source>
        <dbReference type="Proteomes" id="UP001549145"/>
    </source>
</evidence>
<gene>
    <name evidence="2" type="ORF">ABID43_002725</name>
</gene>
<dbReference type="SUPFAM" id="SSF49503">
    <property type="entry name" value="Cupredoxins"/>
    <property type="match status" value="1"/>
</dbReference>
<feature type="chain" id="PRO_5046199974" evidence="1">
    <location>
        <begin position="25"/>
        <end position="115"/>
    </location>
</feature>
<organism evidence="2 3">
    <name type="scientific">Methylobacterium goesingense</name>
    <dbReference type="NCBI Taxonomy" id="243690"/>
    <lineage>
        <taxon>Bacteria</taxon>
        <taxon>Pseudomonadati</taxon>
        <taxon>Pseudomonadota</taxon>
        <taxon>Alphaproteobacteria</taxon>
        <taxon>Hyphomicrobiales</taxon>
        <taxon>Methylobacteriaceae</taxon>
        <taxon>Methylobacterium</taxon>
    </lineage>
</organism>
<reference evidence="2 3" key="1">
    <citation type="submission" date="2024-06" db="EMBL/GenBank/DDBJ databases">
        <title>Genomic Encyclopedia of Type Strains, Phase IV (KMG-IV): sequencing the most valuable type-strain genomes for metagenomic binning, comparative biology and taxonomic classification.</title>
        <authorList>
            <person name="Goeker M."/>
        </authorList>
    </citation>
    <scope>NUCLEOTIDE SEQUENCE [LARGE SCALE GENOMIC DNA]</scope>
    <source>
        <strain evidence="2 3">DSM 21331</strain>
    </source>
</reference>
<dbReference type="RefSeq" id="WP_238280261.1">
    <property type="nucleotide sequence ID" value="NZ_BPQL01000081.1"/>
</dbReference>
<name>A0ABV2L5S6_9HYPH</name>
<dbReference type="PANTHER" id="PTHR36507:SF1">
    <property type="entry name" value="BLL1555 PROTEIN"/>
    <property type="match status" value="1"/>
</dbReference>
<evidence type="ECO:0000313" key="2">
    <source>
        <dbReference type="EMBL" id="MET3693178.1"/>
    </source>
</evidence>
<accession>A0ABV2L5S6</accession>
<dbReference type="Proteomes" id="UP001549145">
    <property type="component" value="Unassembled WGS sequence"/>
</dbReference>
<evidence type="ECO:0000256" key="1">
    <source>
        <dbReference type="SAM" id="SignalP"/>
    </source>
</evidence>